<sequence>MKIFFFVLLLVAYVSTVTSYDPKNHGSERIPRQADESDDSDYDVFITDEPSRESRQVRWPHAQPQDNIPK</sequence>
<evidence type="ECO:0000313" key="4">
    <source>
        <dbReference type="Proteomes" id="UP000024635"/>
    </source>
</evidence>
<dbReference type="Proteomes" id="UP000024635">
    <property type="component" value="Unassembled WGS sequence"/>
</dbReference>
<keyword evidence="4" id="KW-1185">Reference proteome</keyword>
<feature type="signal peptide" evidence="2">
    <location>
        <begin position="1"/>
        <end position="19"/>
    </location>
</feature>
<keyword evidence="2" id="KW-0732">Signal</keyword>
<proteinExistence type="predicted"/>
<feature type="compositionally biased region" description="Basic and acidic residues" evidence="1">
    <location>
        <begin position="22"/>
        <end position="35"/>
    </location>
</feature>
<dbReference type="EMBL" id="JARK01001724">
    <property type="protein sequence ID" value="EYB81256.1"/>
    <property type="molecule type" value="Genomic_DNA"/>
</dbReference>
<evidence type="ECO:0000256" key="2">
    <source>
        <dbReference type="SAM" id="SignalP"/>
    </source>
</evidence>
<organism evidence="3 4">
    <name type="scientific">Ancylostoma ceylanicum</name>
    <dbReference type="NCBI Taxonomy" id="53326"/>
    <lineage>
        <taxon>Eukaryota</taxon>
        <taxon>Metazoa</taxon>
        <taxon>Ecdysozoa</taxon>
        <taxon>Nematoda</taxon>
        <taxon>Chromadorea</taxon>
        <taxon>Rhabditida</taxon>
        <taxon>Rhabditina</taxon>
        <taxon>Rhabditomorpha</taxon>
        <taxon>Strongyloidea</taxon>
        <taxon>Ancylostomatidae</taxon>
        <taxon>Ancylostomatinae</taxon>
        <taxon>Ancylostoma</taxon>
    </lineage>
</organism>
<accession>A0A0D6LAD2</accession>
<evidence type="ECO:0000256" key="1">
    <source>
        <dbReference type="SAM" id="MobiDB-lite"/>
    </source>
</evidence>
<dbReference type="AlphaFoldDB" id="A0A016RSH6"/>
<feature type="region of interest" description="Disordered" evidence="1">
    <location>
        <begin position="21"/>
        <end position="70"/>
    </location>
</feature>
<name>A0A016RSH6_9BILA</name>
<evidence type="ECO:0000313" key="3">
    <source>
        <dbReference type="EMBL" id="EYB81256.1"/>
    </source>
</evidence>
<accession>A0A016RSH6</accession>
<feature type="chain" id="PRO_5010010140" evidence="2">
    <location>
        <begin position="20"/>
        <end position="70"/>
    </location>
</feature>
<protein>
    <submittedName>
        <fullName evidence="3">Uncharacterized protein</fullName>
    </submittedName>
</protein>
<gene>
    <name evidence="3" type="primary">Acey_s0388.g495</name>
    <name evidence="3" type="ORF">Y032_0388g495</name>
</gene>
<reference evidence="4" key="1">
    <citation type="journal article" date="2015" name="Nat. Genet.">
        <title>The genome and transcriptome of the zoonotic hookworm Ancylostoma ceylanicum identify infection-specific gene families.</title>
        <authorList>
            <person name="Schwarz E.M."/>
            <person name="Hu Y."/>
            <person name="Antoshechkin I."/>
            <person name="Miller M.M."/>
            <person name="Sternberg P.W."/>
            <person name="Aroian R.V."/>
        </authorList>
    </citation>
    <scope>NUCLEOTIDE SEQUENCE</scope>
    <source>
        <strain evidence="4">HY135</strain>
    </source>
</reference>
<comment type="caution">
    <text evidence="3">The sequence shown here is derived from an EMBL/GenBank/DDBJ whole genome shotgun (WGS) entry which is preliminary data.</text>
</comment>